<evidence type="ECO:0000256" key="3">
    <source>
        <dbReference type="ARBA" id="ARBA00022692"/>
    </source>
</evidence>
<name>A0A840F302_9ACTN</name>
<feature type="transmembrane region" description="Helical" evidence="7">
    <location>
        <begin position="192"/>
        <end position="212"/>
    </location>
</feature>
<evidence type="ECO:0000256" key="2">
    <source>
        <dbReference type="ARBA" id="ARBA00022475"/>
    </source>
</evidence>
<feature type="domain" description="ABC3 transporter permease C-terminal" evidence="8">
    <location>
        <begin position="332"/>
        <end position="449"/>
    </location>
</feature>
<dbReference type="Pfam" id="PF02687">
    <property type="entry name" value="FtsX"/>
    <property type="match status" value="2"/>
</dbReference>
<dbReference type="AlphaFoldDB" id="A0A840F302"/>
<evidence type="ECO:0000313" key="10">
    <source>
        <dbReference type="Proteomes" id="UP000551501"/>
    </source>
</evidence>
<evidence type="ECO:0000256" key="6">
    <source>
        <dbReference type="ARBA" id="ARBA00038076"/>
    </source>
</evidence>
<accession>A0A840F302</accession>
<dbReference type="Proteomes" id="UP000551501">
    <property type="component" value="Unassembled WGS sequence"/>
</dbReference>
<keyword evidence="10" id="KW-1185">Reference proteome</keyword>
<feature type="transmembrane region" description="Helical" evidence="7">
    <location>
        <begin position="376"/>
        <end position="402"/>
    </location>
</feature>
<dbReference type="InterPro" id="IPR003838">
    <property type="entry name" value="ABC3_permease_C"/>
</dbReference>
<feature type="transmembrane region" description="Helical" evidence="7">
    <location>
        <begin position="152"/>
        <end position="171"/>
    </location>
</feature>
<feature type="transmembrane region" description="Helical" evidence="7">
    <location>
        <begin position="52"/>
        <end position="78"/>
    </location>
</feature>
<comment type="subcellular location">
    <subcellularLocation>
        <location evidence="1">Cell membrane</location>
        <topology evidence="1">Multi-pass membrane protein</topology>
    </subcellularLocation>
</comment>
<evidence type="ECO:0000256" key="4">
    <source>
        <dbReference type="ARBA" id="ARBA00022989"/>
    </source>
</evidence>
<proteinExistence type="inferred from homology"/>
<dbReference type="PANTHER" id="PTHR30572:SF4">
    <property type="entry name" value="ABC TRANSPORTER PERMEASE YTRF"/>
    <property type="match status" value="1"/>
</dbReference>
<dbReference type="GO" id="GO:0005886">
    <property type="term" value="C:plasma membrane"/>
    <property type="evidence" value="ECO:0007669"/>
    <property type="project" value="UniProtKB-SubCell"/>
</dbReference>
<reference evidence="9 10" key="1">
    <citation type="submission" date="2020-08" db="EMBL/GenBank/DDBJ databases">
        <title>Sequencing the genomes of 1000 actinobacteria strains.</title>
        <authorList>
            <person name="Klenk H.-P."/>
        </authorList>
    </citation>
    <scope>NUCLEOTIDE SEQUENCE [LARGE SCALE GENOMIC DNA]</scope>
    <source>
        <strain evidence="9 10">DSM 45298</strain>
    </source>
</reference>
<comment type="caution">
    <text evidence="9">The sequence shown here is derived from an EMBL/GenBank/DDBJ whole genome shotgun (WGS) entry which is preliminary data.</text>
</comment>
<comment type="similarity">
    <text evidence="6">Belongs to the ABC-4 integral membrane protein family.</text>
</comment>
<evidence type="ECO:0000256" key="1">
    <source>
        <dbReference type="ARBA" id="ARBA00004651"/>
    </source>
</evidence>
<sequence length="458" mass="45926">MKATSSRLTVGSLRELSAVGVVCALSATYSTTLVCASSILGTMATVNGGSVGLMLDIVASVFILIALFVAGVVISNGVDTVIAGRRKELSLLRLVGASSRQLRDSLVNAVAKVAVVGALAGVVVGVAGSWALRVSLVHRGTLPVAHYDVLPPLVFVGVLAVIGTAVGATYIGSRSALSGAAVSGTTRVVRSWLRDLAAAAFIAGGVVLLIGACYLGEKASMSGFVVAFFGSAVLAVGVMLGAGRIVPGLVAFAGRLVGGSPSAVIARKNAVSDPQRTTRSTIGLLIGVTLVTTIAGGMQALTKSVHSWEGLTPADVRHAEQVLSVTSTVLIAMIAISAIIAAVGFVSTMSLTVIGRTREIGMLRAMGFTGRQIRSMITLESLALSGTAVVFGLLLGIVLGAVGAQSLVGGMTDGFAIGLPLPALLAIVGCTVVLVIAASLPPSRRAVAIAPVDALAVA</sequence>
<feature type="transmembrane region" description="Helical" evidence="7">
    <location>
        <begin position="282"/>
        <end position="302"/>
    </location>
</feature>
<feature type="transmembrane region" description="Helical" evidence="7">
    <location>
        <begin position="109"/>
        <end position="132"/>
    </location>
</feature>
<dbReference type="PANTHER" id="PTHR30572">
    <property type="entry name" value="MEMBRANE COMPONENT OF TRANSPORTER-RELATED"/>
    <property type="match status" value="1"/>
</dbReference>
<gene>
    <name evidence="9" type="ORF">BKA16_003566</name>
</gene>
<keyword evidence="4 7" id="KW-1133">Transmembrane helix</keyword>
<dbReference type="EMBL" id="JACIFP010000001">
    <property type="protein sequence ID" value="MBB4137014.1"/>
    <property type="molecule type" value="Genomic_DNA"/>
</dbReference>
<keyword evidence="5 7" id="KW-0472">Membrane</keyword>
<protein>
    <submittedName>
        <fullName evidence="9">Putative ABC transport system permease protein</fullName>
    </submittedName>
</protein>
<evidence type="ECO:0000259" key="8">
    <source>
        <dbReference type="Pfam" id="PF02687"/>
    </source>
</evidence>
<feature type="transmembrane region" description="Helical" evidence="7">
    <location>
        <begin position="224"/>
        <end position="246"/>
    </location>
</feature>
<keyword evidence="2" id="KW-1003">Cell membrane</keyword>
<dbReference type="RefSeq" id="WP_183371921.1">
    <property type="nucleotide sequence ID" value="NZ_BAABHL010000126.1"/>
</dbReference>
<organism evidence="9 10">
    <name type="scientific">Gordonia humi</name>
    <dbReference type="NCBI Taxonomy" id="686429"/>
    <lineage>
        <taxon>Bacteria</taxon>
        <taxon>Bacillati</taxon>
        <taxon>Actinomycetota</taxon>
        <taxon>Actinomycetes</taxon>
        <taxon>Mycobacteriales</taxon>
        <taxon>Gordoniaceae</taxon>
        <taxon>Gordonia</taxon>
    </lineage>
</organism>
<feature type="domain" description="ABC3 transporter permease C-terminal" evidence="8">
    <location>
        <begin position="61"/>
        <end position="177"/>
    </location>
</feature>
<dbReference type="GO" id="GO:0022857">
    <property type="term" value="F:transmembrane transporter activity"/>
    <property type="evidence" value="ECO:0007669"/>
    <property type="project" value="TreeGrafter"/>
</dbReference>
<keyword evidence="3 7" id="KW-0812">Transmembrane</keyword>
<feature type="transmembrane region" description="Helical" evidence="7">
    <location>
        <begin position="322"/>
        <end position="355"/>
    </location>
</feature>
<evidence type="ECO:0000313" key="9">
    <source>
        <dbReference type="EMBL" id="MBB4137014.1"/>
    </source>
</evidence>
<dbReference type="InterPro" id="IPR050250">
    <property type="entry name" value="Macrolide_Exporter_MacB"/>
</dbReference>
<evidence type="ECO:0000256" key="5">
    <source>
        <dbReference type="ARBA" id="ARBA00023136"/>
    </source>
</evidence>
<feature type="transmembrane region" description="Helical" evidence="7">
    <location>
        <begin position="414"/>
        <end position="437"/>
    </location>
</feature>
<evidence type="ECO:0000256" key="7">
    <source>
        <dbReference type="SAM" id="Phobius"/>
    </source>
</evidence>